<accession>A0A1I2JLG5</accession>
<protein>
    <submittedName>
        <fullName evidence="3">X-Pro dipeptidyl-peptidase (S15 family)</fullName>
    </submittedName>
</protein>
<organism evidence="3 4">
    <name type="scientific">Fontimonas thermophila</name>
    <dbReference type="NCBI Taxonomy" id="1076937"/>
    <lineage>
        <taxon>Bacteria</taxon>
        <taxon>Pseudomonadati</taxon>
        <taxon>Pseudomonadota</taxon>
        <taxon>Gammaproteobacteria</taxon>
        <taxon>Nevskiales</taxon>
        <taxon>Nevskiaceae</taxon>
        <taxon>Fontimonas</taxon>
    </lineage>
</organism>
<evidence type="ECO:0000256" key="1">
    <source>
        <dbReference type="ARBA" id="ARBA00022801"/>
    </source>
</evidence>
<sequence>MQRIRVCLVTCVVLLSACDGGSGSRNGGGAALPADETPPRVAVTETRDGTIYRQEISVAQTGDTVVFQVFEPTRLEAGKTYPLVLHGHGYGGSRMTEPSPFAQRLRDAGYYVISIDQRGFGESSGTVRVLSPDFEGHDLIAVLDWAENLPGLRRRGNGEMYVGAYGGSYGGGYQFLLHGADPKHRLRVMAPDITWHDLTYSLNAHGVIKSGYALALSAGGEAGSELDTDPVIRETLVEGASTNEFPEPGFNFFRYHSLRYFCDGVPAGEQNFAFPGAVPDPRAVPPTPLPPADVLLTQGFRDTLFNFNEALANYECLKRAGGDVRLLTHQSGHILPVSLTSIPGAEDALDPFYAAISFPNFQDTGGTRRCGSLDLDDVQFAWFEEKLRGQRGAVDAALSTGSHVCISLAEEDAIAVREVKRGGTVFTIDASTPQLSGVLGAAGSVLGNAIREALLATQPLYTAPSGGAIVAGIPLLAVEISPVGGLGLDECPLPPLHTACDPILFFAIGHRKAGTERWDIIDDQITPLRGFGAHTIEMNGIAERLAENDELALLIYGFHAQYPISWSRDLLLAPLEVSGTVALPLLQPDEIVRDGI</sequence>
<dbReference type="SUPFAM" id="SSF53474">
    <property type="entry name" value="alpha/beta-Hydrolases"/>
    <property type="match status" value="1"/>
</dbReference>
<dbReference type="Proteomes" id="UP000199771">
    <property type="component" value="Unassembled WGS sequence"/>
</dbReference>
<dbReference type="OrthoDB" id="9804819at2"/>
<keyword evidence="1" id="KW-0378">Hydrolase</keyword>
<proteinExistence type="predicted"/>
<dbReference type="PROSITE" id="PS51257">
    <property type="entry name" value="PROKAR_LIPOPROTEIN"/>
    <property type="match status" value="1"/>
</dbReference>
<dbReference type="GO" id="GO:0052689">
    <property type="term" value="F:carboxylic ester hydrolase activity"/>
    <property type="evidence" value="ECO:0007669"/>
    <property type="project" value="UniProtKB-ARBA"/>
</dbReference>
<dbReference type="PANTHER" id="PTHR22946">
    <property type="entry name" value="DIENELACTONE HYDROLASE DOMAIN-CONTAINING PROTEIN-RELATED"/>
    <property type="match status" value="1"/>
</dbReference>
<evidence type="ECO:0000313" key="3">
    <source>
        <dbReference type="EMBL" id="SFF54958.1"/>
    </source>
</evidence>
<dbReference type="InterPro" id="IPR029058">
    <property type="entry name" value="AB_hydrolase_fold"/>
</dbReference>
<keyword evidence="4" id="KW-1185">Reference proteome</keyword>
<dbReference type="Pfam" id="PF02129">
    <property type="entry name" value="Peptidase_S15"/>
    <property type="match status" value="1"/>
</dbReference>
<dbReference type="STRING" id="1076937.SAMN04488120_10855"/>
<feature type="domain" description="Xaa-Pro dipeptidyl-peptidase-like" evidence="2">
    <location>
        <begin position="62"/>
        <end position="210"/>
    </location>
</feature>
<gene>
    <name evidence="3" type="ORF">SAMN04488120_10855</name>
</gene>
<dbReference type="EMBL" id="FOOC01000008">
    <property type="protein sequence ID" value="SFF54958.1"/>
    <property type="molecule type" value="Genomic_DNA"/>
</dbReference>
<dbReference type="InterPro" id="IPR050261">
    <property type="entry name" value="FrsA_esterase"/>
</dbReference>
<reference evidence="3 4" key="1">
    <citation type="submission" date="2016-10" db="EMBL/GenBank/DDBJ databases">
        <authorList>
            <person name="de Groot N.N."/>
        </authorList>
    </citation>
    <scope>NUCLEOTIDE SEQUENCE [LARGE SCALE GENOMIC DNA]</scope>
    <source>
        <strain evidence="3 4">DSM 23609</strain>
    </source>
</reference>
<dbReference type="AlphaFoldDB" id="A0A1I2JLG5"/>
<dbReference type="Gene3D" id="3.40.50.1820">
    <property type="entry name" value="alpha/beta hydrolase"/>
    <property type="match status" value="1"/>
</dbReference>
<dbReference type="InterPro" id="IPR000383">
    <property type="entry name" value="Xaa-Pro-like_dom"/>
</dbReference>
<evidence type="ECO:0000313" key="4">
    <source>
        <dbReference type="Proteomes" id="UP000199771"/>
    </source>
</evidence>
<name>A0A1I2JLG5_9GAMM</name>
<dbReference type="PANTHER" id="PTHR22946:SF9">
    <property type="entry name" value="POLYKETIDE TRANSFERASE AF380"/>
    <property type="match status" value="1"/>
</dbReference>
<evidence type="ECO:0000259" key="2">
    <source>
        <dbReference type="Pfam" id="PF02129"/>
    </source>
</evidence>